<dbReference type="Gene3D" id="1.10.10.10">
    <property type="entry name" value="Winged helix-like DNA-binding domain superfamily/Winged helix DNA-binding domain"/>
    <property type="match status" value="1"/>
</dbReference>
<keyword evidence="2" id="KW-0238">DNA-binding</keyword>
<dbReference type="SUPFAM" id="SSF46894">
    <property type="entry name" value="C-terminal effector domain of the bipartite response regulators"/>
    <property type="match status" value="1"/>
</dbReference>
<name>A0A1Y6F6P7_9SPHN</name>
<dbReference type="Gene3D" id="3.30.450.80">
    <property type="entry name" value="Transcription factor LuxR-like, autoinducer-binding domain"/>
    <property type="match status" value="1"/>
</dbReference>
<dbReference type="OrthoDB" id="3170288at2"/>
<keyword evidence="3" id="KW-0804">Transcription</keyword>
<dbReference type="PRINTS" id="PR00038">
    <property type="entry name" value="HTHLUXR"/>
</dbReference>
<dbReference type="CDD" id="cd06170">
    <property type="entry name" value="LuxR_C_like"/>
    <property type="match status" value="1"/>
</dbReference>
<dbReference type="AlphaFoldDB" id="A0A1Y6F6P7"/>
<evidence type="ECO:0000259" key="4">
    <source>
        <dbReference type="PROSITE" id="PS50043"/>
    </source>
</evidence>
<evidence type="ECO:0000256" key="3">
    <source>
        <dbReference type="ARBA" id="ARBA00023163"/>
    </source>
</evidence>
<dbReference type="PROSITE" id="PS50043">
    <property type="entry name" value="HTH_LUXR_2"/>
    <property type="match status" value="1"/>
</dbReference>
<evidence type="ECO:0000313" key="6">
    <source>
        <dbReference type="Proteomes" id="UP000194420"/>
    </source>
</evidence>
<organism evidence="5 6">
    <name type="scientific">Altererythrobacter xiamenensis</name>
    <dbReference type="NCBI Taxonomy" id="1316679"/>
    <lineage>
        <taxon>Bacteria</taxon>
        <taxon>Pseudomonadati</taxon>
        <taxon>Pseudomonadota</taxon>
        <taxon>Alphaproteobacteria</taxon>
        <taxon>Sphingomonadales</taxon>
        <taxon>Erythrobacteraceae</taxon>
        <taxon>Altererythrobacter</taxon>
    </lineage>
</organism>
<dbReference type="Pfam" id="PF03472">
    <property type="entry name" value="Autoind_bind"/>
    <property type="match status" value="1"/>
</dbReference>
<keyword evidence="6" id="KW-1185">Reference proteome</keyword>
<feature type="domain" description="HTH luxR-type" evidence="4">
    <location>
        <begin position="167"/>
        <end position="232"/>
    </location>
</feature>
<keyword evidence="1" id="KW-0805">Transcription regulation</keyword>
<evidence type="ECO:0000313" key="5">
    <source>
        <dbReference type="EMBL" id="SMQ69201.1"/>
    </source>
</evidence>
<gene>
    <name evidence="5" type="ORF">SAMN06297468_1426</name>
</gene>
<sequence length="251" mass="27973">MSQGKVDYWDALAQAAQADSVVSFRRAIHLILDAIEFDSLYFLAPVVADRRVGRVLWNVGFPELSEQHYREYGWKYDPLPDIALNRSSAFRWSDAPRLARLTRQQKEFLSRIGEGVGVPCTGPFARAGFVGVGNPHEGVVIDDALVRKVQVAAQLCFQRYCELVSVRDEEPPDLSQRELDVIRWIGEGKSNAVIAEILGITKNSVDSYVKRIFAKLGVSDRTAAAVKAVALGLIATGEHSKKAAHRPRWRN</sequence>
<dbReference type="InterPro" id="IPR036693">
    <property type="entry name" value="TF_LuxR_autoind-bd_dom_sf"/>
</dbReference>
<dbReference type="Pfam" id="PF00196">
    <property type="entry name" value="GerE"/>
    <property type="match status" value="1"/>
</dbReference>
<dbReference type="SMART" id="SM00421">
    <property type="entry name" value="HTH_LUXR"/>
    <property type="match status" value="1"/>
</dbReference>
<dbReference type="RefSeq" id="WP_143255982.1">
    <property type="nucleotide sequence ID" value="NZ_FXWG01000002.1"/>
</dbReference>
<evidence type="ECO:0000256" key="2">
    <source>
        <dbReference type="ARBA" id="ARBA00023125"/>
    </source>
</evidence>
<dbReference type="InterPro" id="IPR005143">
    <property type="entry name" value="TF_LuxR_autoind-bd_dom"/>
</dbReference>
<dbReference type="InterPro" id="IPR036388">
    <property type="entry name" value="WH-like_DNA-bd_sf"/>
</dbReference>
<dbReference type="InterPro" id="IPR016032">
    <property type="entry name" value="Sig_transdc_resp-reg_C-effctor"/>
</dbReference>
<accession>A0A1Y6F6P7</accession>
<dbReference type="Proteomes" id="UP000194420">
    <property type="component" value="Unassembled WGS sequence"/>
</dbReference>
<dbReference type="PANTHER" id="PTHR44688">
    <property type="entry name" value="DNA-BINDING TRANSCRIPTIONAL ACTIVATOR DEVR_DOSR"/>
    <property type="match status" value="1"/>
</dbReference>
<dbReference type="InterPro" id="IPR000792">
    <property type="entry name" value="Tscrpt_reg_LuxR_C"/>
</dbReference>
<protein>
    <submittedName>
        <fullName evidence="5">Autoinducer binding domain-containing protein</fullName>
    </submittedName>
</protein>
<dbReference type="PANTHER" id="PTHR44688:SF16">
    <property type="entry name" value="DNA-BINDING TRANSCRIPTIONAL ACTIVATOR DEVR_DOSR"/>
    <property type="match status" value="1"/>
</dbReference>
<dbReference type="PROSITE" id="PS00622">
    <property type="entry name" value="HTH_LUXR_1"/>
    <property type="match status" value="1"/>
</dbReference>
<reference evidence="6" key="1">
    <citation type="submission" date="2017-04" db="EMBL/GenBank/DDBJ databases">
        <authorList>
            <person name="Varghese N."/>
            <person name="Submissions S."/>
        </authorList>
    </citation>
    <scope>NUCLEOTIDE SEQUENCE [LARGE SCALE GENOMIC DNA]</scope>
</reference>
<dbReference type="GO" id="GO:0003677">
    <property type="term" value="F:DNA binding"/>
    <property type="evidence" value="ECO:0007669"/>
    <property type="project" value="UniProtKB-KW"/>
</dbReference>
<dbReference type="EMBL" id="FXWG01000002">
    <property type="protein sequence ID" value="SMQ69201.1"/>
    <property type="molecule type" value="Genomic_DNA"/>
</dbReference>
<proteinExistence type="predicted"/>
<evidence type="ECO:0000256" key="1">
    <source>
        <dbReference type="ARBA" id="ARBA00023015"/>
    </source>
</evidence>
<dbReference type="GO" id="GO:0006355">
    <property type="term" value="P:regulation of DNA-templated transcription"/>
    <property type="evidence" value="ECO:0007669"/>
    <property type="project" value="InterPro"/>
</dbReference>
<dbReference type="SUPFAM" id="SSF75516">
    <property type="entry name" value="Pheromone-binding domain of LuxR-like quorum-sensing transcription factors"/>
    <property type="match status" value="1"/>
</dbReference>